<dbReference type="PANTHER" id="PTHR24045">
    <property type="match status" value="1"/>
</dbReference>
<gene>
    <name evidence="8" type="ORF">SAMN06893096_101340</name>
</gene>
<dbReference type="EMBL" id="FZOO01000001">
    <property type="protein sequence ID" value="SNS01089.1"/>
    <property type="molecule type" value="Genomic_DNA"/>
</dbReference>
<dbReference type="RefSeq" id="WP_089303860.1">
    <property type="nucleotide sequence ID" value="NZ_FZOO01000001.1"/>
</dbReference>
<evidence type="ECO:0000256" key="1">
    <source>
        <dbReference type="ARBA" id="ARBA00007583"/>
    </source>
</evidence>
<feature type="domain" description="Stealth protein CR2 conserved region 2" evidence="4">
    <location>
        <begin position="305"/>
        <end position="409"/>
    </location>
</feature>
<dbReference type="Pfam" id="PF17102">
    <property type="entry name" value="Stealth_CR3"/>
    <property type="match status" value="1"/>
</dbReference>
<dbReference type="InterPro" id="IPR031357">
    <property type="entry name" value="Stealth_CR3"/>
</dbReference>
<evidence type="ECO:0000256" key="3">
    <source>
        <dbReference type="ARBA" id="ARBA00023169"/>
    </source>
</evidence>
<name>A0A239B015_9ACTN</name>
<keyword evidence="2" id="KW-0808">Transferase</keyword>
<dbReference type="GO" id="GO:0000271">
    <property type="term" value="P:polysaccharide biosynthetic process"/>
    <property type="evidence" value="ECO:0007669"/>
    <property type="project" value="UniProtKB-KW"/>
</dbReference>
<dbReference type="Pfam" id="PF17101">
    <property type="entry name" value="Stealth_CR1"/>
    <property type="match status" value="1"/>
</dbReference>
<dbReference type="InterPro" id="IPR047141">
    <property type="entry name" value="Stealth"/>
</dbReference>
<evidence type="ECO:0000259" key="6">
    <source>
        <dbReference type="Pfam" id="PF17102"/>
    </source>
</evidence>
<evidence type="ECO:0000313" key="8">
    <source>
        <dbReference type="EMBL" id="SNS01089.1"/>
    </source>
</evidence>
<accession>A0A239B015</accession>
<evidence type="ECO:0000259" key="7">
    <source>
        <dbReference type="Pfam" id="PF17103"/>
    </source>
</evidence>
<keyword evidence="3" id="KW-0270">Exopolysaccharide synthesis</keyword>
<dbReference type="PANTHER" id="PTHR24045:SF0">
    <property type="entry name" value="N-ACETYLGLUCOSAMINE-1-PHOSPHOTRANSFERASE SUBUNITS ALPHA_BETA"/>
    <property type="match status" value="1"/>
</dbReference>
<feature type="domain" description="Stealth protein CR3 conserved region 3" evidence="6">
    <location>
        <begin position="455"/>
        <end position="503"/>
    </location>
</feature>
<evidence type="ECO:0000259" key="4">
    <source>
        <dbReference type="Pfam" id="PF11380"/>
    </source>
</evidence>
<sequence>MRRSLKKAVPLHLQQRVHRVLPAPAWQVLRDVGTGRTAVHRRARRARLARLARAAAAEVDGPVTAVRYRGESLAARPVDRFRAMDTLAANAAFVADALERAGLEYLVVDAPVSGRRVIAVAERDRAAAWDALVAAGRRRPVHLRQVHPRSTGRSVRLSALRRGSADAAAYSLFEVLAAAGSGEALCGPELGCVLEFWRVLEQDQPDDHATGEPLAAGSWVAPRRNRWVDAVPARPGEPGRWDVDGTARPALPVLTPRHAFAVDFPIDVVYTWVDGADPAWQQRKAAAHAAVGRGELNEFASNESRFLSRDELRYSLRSLEMYAGWVRHVYLVTDDQVPPWLDTDNPRITVVSHRELFGDRGRLPTFNSHAIESQLHHVPGLSDHFLYLNDDFFFGRPVRPELFFEGNGLAHFFPSTAKLGLGATGAFDRPVMSGGKNNRDLLVKAFDRTVTNKYKHAPNSLLRDVLAEMEERFPAEFAATAGHQFRDPGDLSVVSALHHHYAYLRGRAVEGRIRYLYADIAEPQTARRLERLLESRDVDTFCLNDHDSSGVDPLEQQRMLHSFLSRYFPLPSAFERSA</sequence>
<dbReference type="GO" id="GO:0016772">
    <property type="term" value="F:transferase activity, transferring phosphorus-containing groups"/>
    <property type="evidence" value="ECO:0007669"/>
    <property type="project" value="InterPro"/>
</dbReference>
<feature type="domain" description="Stealth protein CR1 conserved region 1" evidence="5">
    <location>
        <begin position="264"/>
        <end position="290"/>
    </location>
</feature>
<dbReference type="Proteomes" id="UP000198373">
    <property type="component" value="Unassembled WGS sequence"/>
</dbReference>
<dbReference type="Pfam" id="PF17103">
    <property type="entry name" value="Stealth_CR4"/>
    <property type="match status" value="1"/>
</dbReference>
<protein>
    <submittedName>
        <fullName evidence="8">Stealth protein CR4, conserved region 4</fullName>
    </submittedName>
</protein>
<feature type="domain" description="Stealth protein CR4 conserved region 4" evidence="7">
    <location>
        <begin position="531"/>
        <end position="577"/>
    </location>
</feature>
<evidence type="ECO:0000256" key="2">
    <source>
        <dbReference type="ARBA" id="ARBA00022679"/>
    </source>
</evidence>
<dbReference type="InterPro" id="IPR031358">
    <property type="entry name" value="Stealth_CR1"/>
</dbReference>
<reference evidence="9" key="1">
    <citation type="submission" date="2017-06" db="EMBL/GenBank/DDBJ databases">
        <authorList>
            <person name="Varghese N."/>
            <person name="Submissions S."/>
        </authorList>
    </citation>
    <scope>NUCLEOTIDE SEQUENCE [LARGE SCALE GENOMIC DNA]</scope>
    <source>
        <strain evidence="9">DSM 46839</strain>
    </source>
</reference>
<evidence type="ECO:0000259" key="5">
    <source>
        <dbReference type="Pfam" id="PF17101"/>
    </source>
</evidence>
<dbReference type="Pfam" id="PF11380">
    <property type="entry name" value="Stealth_CR2"/>
    <property type="match status" value="1"/>
</dbReference>
<dbReference type="InterPro" id="IPR031356">
    <property type="entry name" value="Stealth_CR4"/>
</dbReference>
<evidence type="ECO:0000313" key="9">
    <source>
        <dbReference type="Proteomes" id="UP000198373"/>
    </source>
</evidence>
<comment type="similarity">
    <text evidence="1">Belongs to the stealth family.</text>
</comment>
<keyword evidence="9" id="KW-1185">Reference proteome</keyword>
<dbReference type="AlphaFoldDB" id="A0A239B015"/>
<dbReference type="InterPro" id="IPR021520">
    <property type="entry name" value="Stealth_CR2"/>
</dbReference>
<organism evidence="8 9">
    <name type="scientific">Geodermatophilus pulveris</name>
    <dbReference type="NCBI Taxonomy" id="1564159"/>
    <lineage>
        <taxon>Bacteria</taxon>
        <taxon>Bacillati</taxon>
        <taxon>Actinomycetota</taxon>
        <taxon>Actinomycetes</taxon>
        <taxon>Geodermatophilales</taxon>
        <taxon>Geodermatophilaceae</taxon>
        <taxon>Geodermatophilus</taxon>
    </lineage>
</organism>
<proteinExistence type="inferred from homology"/>
<dbReference type="OrthoDB" id="9776077at2"/>